<dbReference type="Proteomes" id="UP000245890">
    <property type="component" value="Unassembled WGS sequence"/>
</dbReference>
<proteinExistence type="predicted"/>
<reference evidence="2 3" key="1">
    <citation type="submission" date="2018-05" db="EMBL/GenBank/DDBJ databases">
        <title>Description of Sphingomonas pokkalii sp nov, isolated from the rhizosphere of saline tolerant pokkali rice and its draft genome analysis.</title>
        <authorList>
            <person name="Menon R."/>
            <person name="Kumari S."/>
            <person name="Rameshkumar N."/>
        </authorList>
    </citation>
    <scope>NUCLEOTIDE SEQUENCE [LARGE SCALE GENOMIC DNA]</scope>
    <source>
        <strain evidence="2 3">L3B27</strain>
    </source>
</reference>
<name>A0A2U0SIL1_9SPHN</name>
<keyword evidence="3" id="KW-1185">Reference proteome</keyword>
<dbReference type="AlphaFoldDB" id="A0A2U0SIL1"/>
<sequence length="105" mass="11709">MRSLACVHPQVRPFRNQKVSPSFRFQQEDFAMHDFGIRRVSDHVRLFYRTRDTNPCPGCGQSHWMVGRITAECAYCGTALPLHAGTTGQSALSNRPAPARPPLAA</sequence>
<accession>A0A2U0SIL1</accession>
<dbReference type="EMBL" id="QENQ01000001">
    <property type="protein sequence ID" value="PVX31175.1"/>
    <property type="molecule type" value="Genomic_DNA"/>
</dbReference>
<evidence type="ECO:0000313" key="3">
    <source>
        <dbReference type="Proteomes" id="UP000245890"/>
    </source>
</evidence>
<organism evidence="2 3">
    <name type="scientific">Sphingomonas pokkalii</name>
    <dbReference type="NCBI Taxonomy" id="2175090"/>
    <lineage>
        <taxon>Bacteria</taxon>
        <taxon>Pseudomonadati</taxon>
        <taxon>Pseudomonadota</taxon>
        <taxon>Alphaproteobacteria</taxon>
        <taxon>Sphingomonadales</taxon>
        <taxon>Sphingomonadaceae</taxon>
        <taxon>Sphingomonas</taxon>
    </lineage>
</organism>
<evidence type="ECO:0000256" key="1">
    <source>
        <dbReference type="SAM" id="MobiDB-lite"/>
    </source>
</evidence>
<evidence type="ECO:0000313" key="2">
    <source>
        <dbReference type="EMBL" id="PVX31175.1"/>
    </source>
</evidence>
<protein>
    <submittedName>
        <fullName evidence="2">Uncharacterized protein</fullName>
    </submittedName>
</protein>
<feature type="region of interest" description="Disordered" evidence="1">
    <location>
        <begin position="86"/>
        <end position="105"/>
    </location>
</feature>
<comment type="caution">
    <text evidence="2">The sequence shown here is derived from an EMBL/GenBank/DDBJ whole genome shotgun (WGS) entry which is preliminary data.</text>
</comment>
<gene>
    <name evidence="2" type="ORF">DD559_19030</name>
</gene>